<dbReference type="GO" id="GO:0044774">
    <property type="term" value="P:mitotic DNA integrity checkpoint signaling"/>
    <property type="evidence" value="ECO:0007669"/>
    <property type="project" value="TreeGrafter"/>
</dbReference>
<organism evidence="1 2">
    <name type="scientific">Acromyrmex charruanus</name>
    <dbReference type="NCBI Taxonomy" id="2715315"/>
    <lineage>
        <taxon>Eukaryota</taxon>
        <taxon>Metazoa</taxon>
        <taxon>Ecdysozoa</taxon>
        <taxon>Arthropoda</taxon>
        <taxon>Hexapoda</taxon>
        <taxon>Insecta</taxon>
        <taxon>Pterygota</taxon>
        <taxon>Neoptera</taxon>
        <taxon>Endopterygota</taxon>
        <taxon>Hymenoptera</taxon>
        <taxon>Apocrita</taxon>
        <taxon>Aculeata</taxon>
        <taxon>Formicoidea</taxon>
        <taxon>Formicidae</taxon>
        <taxon>Myrmicinae</taxon>
        <taxon>Acromyrmex</taxon>
    </lineage>
</organism>
<gene>
    <name evidence="1" type="primary">Setmar_30</name>
    <name evidence="1" type="ORF">G6Z76_0012552</name>
</gene>
<dbReference type="GO" id="GO:0003690">
    <property type="term" value="F:double-stranded DNA binding"/>
    <property type="evidence" value="ECO:0007669"/>
    <property type="project" value="TreeGrafter"/>
</dbReference>
<dbReference type="GO" id="GO:0005634">
    <property type="term" value="C:nucleus"/>
    <property type="evidence" value="ECO:0007669"/>
    <property type="project" value="TreeGrafter"/>
</dbReference>
<dbReference type="PANTHER" id="PTHR46060">
    <property type="entry name" value="MARINER MOS1 TRANSPOSASE-LIKE PROTEIN"/>
    <property type="match status" value="1"/>
</dbReference>
<name>A0A836FVC1_9HYME</name>
<dbReference type="GO" id="GO:0032259">
    <property type="term" value="P:methylation"/>
    <property type="evidence" value="ECO:0007669"/>
    <property type="project" value="UniProtKB-KW"/>
</dbReference>
<dbReference type="GO" id="GO:0000729">
    <property type="term" value="P:DNA double-strand break processing"/>
    <property type="evidence" value="ECO:0007669"/>
    <property type="project" value="TreeGrafter"/>
</dbReference>
<feature type="non-terminal residue" evidence="1">
    <location>
        <position position="321"/>
    </location>
</feature>
<keyword evidence="2" id="KW-1185">Reference proteome</keyword>
<protein>
    <submittedName>
        <fullName evidence="1">SETMR methyltransferase</fullName>
    </submittedName>
</protein>
<dbReference type="EMBL" id="JAANIC010002359">
    <property type="protein sequence ID" value="KAG5345339.1"/>
    <property type="molecule type" value="Genomic_DNA"/>
</dbReference>
<dbReference type="GO" id="GO:0031297">
    <property type="term" value="P:replication fork processing"/>
    <property type="evidence" value="ECO:0007669"/>
    <property type="project" value="TreeGrafter"/>
</dbReference>
<reference evidence="1" key="1">
    <citation type="submission" date="2020-03" db="EMBL/GenBank/DDBJ databases">
        <title>Relaxed selection underlies rapid genomic changes in the transitions from sociality to social parasitism in ants.</title>
        <authorList>
            <person name="Bi X."/>
        </authorList>
    </citation>
    <scope>NUCLEOTIDE SEQUENCE</scope>
    <source>
        <strain evidence="1">BGI-DK2014a</strain>
        <tissue evidence="1">Whole body</tissue>
    </source>
</reference>
<dbReference type="InterPro" id="IPR052709">
    <property type="entry name" value="Transposase-MT_Hybrid"/>
</dbReference>
<keyword evidence="1" id="KW-0489">Methyltransferase</keyword>
<dbReference type="GO" id="GO:0046975">
    <property type="term" value="F:histone H3K36 methyltransferase activity"/>
    <property type="evidence" value="ECO:0007669"/>
    <property type="project" value="TreeGrafter"/>
</dbReference>
<dbReference type="GO" id="GO:0000793">
    <property type="term" value="C:condensed chromosome"/>
    <property type="evidence" value="ECO:0007669"/>
    <property type="project" value="TreeGrafter"/>
</dbReference>
<sequence length="321" mass="38289">MEKVERDKYVSTVEIARELGIDHKTVLNHLHKVGYKKKLDVWLPHELSVKNIMDRINICDTLLKRNEIEPFLKRMITGDEKWITYDNRTRKIESKEGNRTSNRKIDDEEGDVVCVMGLEGNRSLRPHISLITRQKMRELSWEVLMHPPYSPDIASSDYRLFRSLFNSLHTRIQFTLELLKFDWYYKSTFSGRFLSFHFKEIPYLPSISEKFKNITKHMNINLGYRSLNKLESIIKIHKDRLPSDSNKNVIYNIYKIPYSPDLAPYDYFLFPNLKKFGGKRFTIREQLIAETETYFIYSDGLKKLENRWIKCIELKGDYVEK</sequence>
<dbReference type="GO" id="GO:0006303">
    <property type="term" value="P:double-strand break repair via nonhomologous end joining"/>
    <property type="evidence" value="ECO:0007669"/>
    <property type="project" value="TreeGrafter"/>
</dbReference>
<accession>A0A836FVC1</accession>
<dbReference type="Proteomes" id="UP000669903">
    <property type="component" value="Unassembled WGS sequence"/>
</dbReference>
<dbReference type="GO" id="GO:0044547">
    <property type="term" value="F:DNA topoisomerase binding"/>
    <property type="evidence" value="ECO:0007669"/>
    <property type="project" value="TreeGrafter"/>
</dbReference>
<dbReference type="GO" id="GO:0035861">
    <property type="term" value="C:site of double-strand break"/>
    <property type="evidence" value="ECO:0007669"/>
    <property type="project" value="TreeGrafter"/>
</dbReference>
<dbReference type="InterPro" id="IPR036397">
    <property type="entry name" value="RNaseH_sf"/>
</dbReference>
<keyword evidence="1" id="KW-0808">Transferase</keyword>
<dbReference type="AlphaFoldDB" id="A0A836FVC1"/>
<dbReference type="GO" id="GO:0042800">
    <property type="term" value="F:histone H3K4 methyltransferase activity"/>
    <property type="evidence" value="ECO:0007669"/>
    <property type="project" value="TreeGrafter"/>
</dbReference>
<dbReference type="GO" id="GO:0015074">
    <property type="term" value="P:DNA integration"/>
    <property type="evidence" value="ECO:0007669"/>
    <property type="project" value="TreeGrafter"/>
</dbReference>
<evidence type="ECO:0000313" key="2">
    <source>
        <dbReference type="Proteomes" id="UP000669903"/>
    </source>
</evidence>
<dbReference type="Gene3D" id="3.30.420.10">
    <property type="entry name" value="Ribonuclease H-like superfamily/Ribonuclease H"/>
    <property type="match status" value="3"/>
</dbReference>
<dbReference type="GO" id="GO:0000014">
    <property type="term" value="F:single-stranded DNA endodeoxyribonuclease activity"/>
    <property type="evidence" value="ECO:0007669"/>
    <property type="project" value="TreeGrafter"/>
</dbReference>
<feature type="non-terminal residue" evidence="1">
    <location>
        <position position="1"/>
    </location>
</feature>
<proteinExistence type="predicted"/>
<comment type="caution">
    <text evidence="1">The sequence shown here is derived from an EMBL/GenBank/DDBJ whole genome shotgun (WGS) entry which is preliminary data.</text>
</comment>
<dbReference type="PANTHER" id="PTHR46060:SF2">
    <property type="entry name" value="HISTONE-LYSINE N-METHYLTRANSFERASE SETMAR"/>
    <property type="match status" value="1"/>
</dbReference>
<evidence type="ECO:0000313" key="1">
    <source>
        <dbReference type="EMBL" id="KAG5345339.1"/>
    </source>
</evidence>
<dbReference type="GO" id="GO:0003697">
    <property type="term" value="F:single-stranded DNA binding"/>
    <property type="evidence" value="ECO:0007669"/>
    <property type="project" value="TreeGrafter"/>
</dbReference>